<evidence type="ECO:0000313" key="9">
    <source>
        <dbReference type="Proteomes" id="UP000262712"/>
    </source>
</evidence>
<gene>
    <name evidence="6" type="ORF">AMOL_0927</name>
    <name evidence="7" type="ORF">CPU12_06270</name>
</gene>
<evidence type="ECO:0000256" key="5">
    <source>
        <dbReference type="SAM" id="Phobius"/>
    </source>
</evidence>
<dbReference type="KEGG" id="amol:AMOL_0927"/>
<dbReference type="Proteomes" id="UP000221222">
    <property type="component" value="Unassembled WGS sequence"/>
</dbReference>
<protein>
    <submittedName>
        <fullName evidence="7">DUF1656 domain-containing protein</fullName>
    </submittedName>
    <submittedName>
        <fullName evidence="6">Efflux system membrane protein (DUF1656 domain)</fullName>
    </submittedName>
</protein>
<keyword evidence="3 5" id="KW-1133">Transmembrane helix</keyword>
<dbReference type="Proteomes" id="UP000262712">
    <property type="component" value="Chromosome"/>
</dbReference>
<accession>A0A2G1DIJ3</accession>
<evidence type="ECO:0000313" key="8">
    <source>
        <dbReference type="Proteomes" id="UP000221222"/>
    </source>
</evidence>
<dbReference type="EMBL" id="CP032098">
    <property type="protein sequence ID" value="AXX91920.1"/>
    <property type="molecule type" value="Genomic_DNA"/>
</dbReference>
<evidence type="ECO:0000313" key="7">
    <source>
        <dbReference type="EMBL" id="PHO18322.1"/>
    </source>
</evidence>
<evidence type="ECO:0000256" key="1">
    <source>
        <dbReference type="ARBA" id="ARBA00022475"/>
    </source>
</evidence>
<dbReference type="RefSeq" id="WP_099342244.1">
    <property type="nucleotide sequence ID" value="NZ_CP032098.1"/>
</dbReference>
<dbReference type="EMBL" id="NXFY01000007">
    <property type="protein sequence ID" value="PHO18322.1"/>
    <property type="molecule type" value="Genomic_DNA"/>
</dbReference>
<evidence type="ECO:0000313" key="6">
    <source>
        <dbReference type="EMBL" id="AXX91920.1"/>
    </source>
</evidence>
<evidence type="ECO:0000256" key="4">
    <source>
        <dbReference type="ARBA" id="ARBA00023136"/>
    </source>
</evidence>
<proteinExistence type="predicted"/>
<dbReference type="AlphaFoldDB" id="A0A2G1DIJ3"/>
<keyword evidence="2 5" id="KW-0812">Transmembrane</keyword>
<evidence type="ECO:0000256" key="3">
    <source>
        <dbReference type="ARBA" id="ARBA00022989"/>
    </source>
</evidence>
<feature type="transmembrane region" description="Helical" evidence="5">
    <location>
        <begin position="41"/>
        <end position="65"/>
    </location>
</feature>
<dbReference type="InterPro" id="IPR012451">
    <property type="entry name" value="DUF1656"/>
</dbReference>
<keyword evidence="1" id="KW-1003">Cell membrane</keyword>
<sequence>MHQIISIFGIQIPALILIFLFAGIIQILLNKVFADLNIYEFVWHPGLFRTAVFACIFAGFSLIIYK</sequence>
<feature type="transmembrane region" description="Helical" evidence="5">
    <location>
        <begin position="7"/>
        <end position="29"/>
    </location>
</feature>
<reference evidence="6 9" key="2">
    <citation type="submission" date="2018-08" db="EMBL/GenBank/DDBJ databases">
        <title>Complete genome of the Arcobacter molluscorum type strain LMG 25693.</title>
        <authorList>
            <person name="Miller W.G."/>
            <person name="Yee E."/>
            <person name="Bono J.L."/>
        </authorList>
    </citation>
    <scope>NUCLEOTIDE SEQUENCE [LARGE SCALE GENOMIC DNA]</scope>
    <source>
        <strain evidence="6 9">CECT 7696</strain>
    </source>
</reference>
<keyword evidence="8" id="KW-1185">Reference proteome</keyword>
<keyword evidence="4 5" id="KW-0472">Membrane</keyword>
<evidence type="ECO:0000256" key="2">
    <source>
        <dbReference type="ARBA" id="ARBA00022692"/>
    </source>
</evidence>
<name>A0A2G1DIJ3_9BACT</name>
<dbReference type="Pfam" id="PF07869">
    <property type="entry name" value="DUF1656"/>
    <property type="match status" value="1"/>
</dbReference>
<reference evidence="7 8" key="1">
    <citation type="submission" date="2017-09" db="EMBL/GenBank/DDBJ databases">
        <title>Arcobacter canalis sp. nov., a new species isolated from a water canal contaminated with urban sewage.</title>
        <authorList>
            <person name="Perez-Cataluna A."/>
            <person name="Salas-Masso N."/>
            <person name="Figueras M.J."/>
        </authorList>
    </citation>
    <scope>NUCLEOTIDE SEQUENCE [LARGE SCALE GENOMIC DNA]</scope>
    <source>
        <strain evidence="7 8">F98-3</strain>
    </source>
</reference>
<organism evidence="7 8">
    <name type="scientific">Malaciobacter molluscorum LMG 25693</name>
    <dbReference type="NCBI Taxonomy" id="870501"/>
    <lineage>
        <taxon>Bacteria</taxon>
        <taxon>Pseudomonadati</taxon>
        <taxon>Campylobacterota</taxon>
        <taxon>Epsilonproteobacteria</taxon>
        <taxon>Campylobacterales</taxon>
        <taxon>Arcobacteraceae</taxon>
        <taxon>Malaciobacter</taxon>
    </lineage>
</organism>